<evidence type="ECO:0000313" key="2">
    <source>
        <dbReference type="Proteomes" id="UP000587508"/>
    </source>
</evidence>
<evidence type="ECO:0008006" key="3">
    <source>
        <dbReference type="Google" id="ProtNLM"/>
    </source>
</evidence>
<gene>
    <name evidence="1" type="ORF">CFBP7900_30920</name>
</gene>
<organism evidence="1 2">
    <name type="scientific">Xanthomonas hortorum pv. carotae</name>
    <dbReference type="NCBI Taxonomy" id="487904"/>
    <lineage>
        <taxon>Bacteria</taxon>
        <taxon>Pseudomonadati</taxon>
        <taxon>Pseudomonadota</taxon>
        <taxon>Gammaproteobacteria</taxon>
        <taxon>Lysobacterales</taxon>
        <taxon>Lysobacteraceae</taxon>
        <taxon>Xanthomonas</taxon>
    </lineage>
</organism>
<protein>
    <recommendedName>
        <fullName evidence="3">Secreted protein</fullName>
    </recommendedName>
</protein>
<dbReference type="PROSITE" id="PS51257">
    <property type="entry name" value="PROKAR_LIPOPROTEIN"/>
    <property type="match status" value="1"/>
</dbReference>
<comment type="caution">
    <text evidence="1">The sequence shown here is derived from an EMBL/GenBank/DDBJ whole genome shotgun (WGS) entry which is preliminary data.</text>
</comment>
<dbReference type="EMBL" id="CAJDKC010000004">
    <property type="protein sequence ID" value="CAD0359248.1"/>
    <property type="molecule type" value="Genomic_DNA"/>
</dbReference>
<proteinExistence type="predicted"/>
<name>A0A6V7F6T4_9XANT</name>
<dbReference type="AlphaFoldDB" id="A0A6V7F6T4"/>
<reference evidence="1 2" key="1">
    <citation type="submission" date="2020-07" db="EMBL/GenBank/DDBJ databases">
        <authorList>
            <person name="Pothier F. J."/>
        </authorList>
    </citation>
    <scope>NUCLEOTIDE SEQUENCE [LARGE SCALE GENOMIC DNA]</scope>
    <source>
        <strain evidence="1 2">CFBP 7900</strain>
    </source>
</reference>
<dbReference type="EMBL" id="CAJDKC010000004">
    <property type="protein sequence ID" value="CAD0359243.1"/>
    <property type="molecule type" value="Genomic_DNA"/>
</dbReference>
<dbReference type="RefSeq" id="WP_183086841.1">
    <property type="nucleotide sequence ID" value="NZ_CAJDKC010000004.1"/>
</dbReference>
<accession>A0A6V7F6T4</accession>
<dbReference type="PANTHER" id="PTHR33361">
    <property type="entry name" value="GLR0591 PROTEIN"/>
    <property type="match status" value="1"/>
</dbReference>
<dbReference type="Pfam" id="PF05960">
    <property type="entry name" value="DUF885"/>
    <property type="match status" value="1"/>
</dbReference>
<evidence type="ECO:0000313" key="1">
    <source>
        <dbReference type="EMBL" id="CAD0359243.1"/>
    </source>
</evidence>
<dbReference type="PANTHER" id="PTHR33361:SF16">
    <property type="entry name" value="DUF885 DOMAIN-CONTAINING PROTEIN"/>
    <property type="match status" value="1"/>
</dbReference>
<dbReference type="Proteomes" id="UP000587508">
    <property type="component" value="Unassembled WGS sequence"/>
</dbReference>
<sequence length="604" mass="68047">MHLLRPLAVGLLTAALFTACKPAPPAENKVATSTLGQTAEQAAKAFDALLDAQWQHQLKQAPEFASTIGDKRYNDRWSDYSLQAVPAERRAVAGLLRQFEAVDAAALDEQRQLSLQMMLGQLRDTLDGIDLKTYEMPLDPMQGIHLTLAGYSDSFPFDTAKDYQDYIKRLQTLPAVVDRVIDVSRQGAKDGLMPPRYLLERVPEQIDGIVAQRGAQNPFASPLEKLDSVVPADQRDALRKQLLEAIDQQVRPAYAKLSAFVRNEYAPQGRTQEGLWSLPDGEKLYQYLVRTQTTTDLTPEQIHQIGLQEVARIEAEMTVIAKAQGYADLASFRKAVAADKRRFATSSEQLLEQYRHYVAGMQRELPKLFEQVPKKPLEVEPMPAFQGKYPPARYLQSNPESSKPGVLRVNISDVAHRTLINVETIAYHEGVPGHHLQVSLAQTLPLPPFRQQGGYNAYGEGWALYAERLGKDVGLYKDPYSDYGRLSADLLRANRLVLDTGVHYKRWNRQQMVDFFHAHPSDDEASMQFEIDRYIVWPGQSLGYKVGQLQFMALRAEAQKELGDRFDLRAFHTAVLGDGDMPLAMLQQRVRQWIAKVKAHQVAK</sequence>
<dbReference type="InterPro" id="IPR010281">
    <property type="entry name" value="DUF885"/>
</dbReference>